<evidence type="ECO:0000313" key="1">
    <source>
        <dbReference type="EMBL" id="KAF5347589.1"/>
    </source>
</evidence>
<dbReference type="OrthoDB" id="3258324at2759"/>
<organism evidence="1 2">
    <name type="scientific">Leucocoprinus leucothites</name>
    <dbReference type="NCBI Taxonomy" id="201217"/>
    <lineage>
        <taxon>Eukaryota</taxon>
        <taxon>Fungi</taxon>
        <taxon>Dikarya</taxon>
        <taxon>Basidiomycota</taxon>
        <taxon>Agaricomycotina</taxon>
        <taxon>Agaricomycetes</taxon>
        <taxon>Agaricomycetidae</taxon>
        <taxon>Agaricales</taxon>
        <taxon>Agaricineae</taxon>
        <taxon>Agaricaceae</taxon>
        <taxon>Leucocoprinus</taxon>
    </lineage>
</organism>
<evidence type="ECO:0008006" key="3">
    <source>
        <dbReference type="Google" id="ProtNLM"/>
    </source>
</evidence>
<reference evidence="1 2" key="1">
    <citation type="journal article" date="2020" name="ISME J.">
        <title>Uncovering the hidden diversity of litter-decomposition mechanisms in mushroom-forming fungi.</title>
        <authorList>
            <person name="Floudas D."/>
            <person name="Bentzer J."/>
            <person name="Ahren D."/>
            <person name="Johansson T."/>
            <person name="Persson P."/>
            <person name="Tunlid A."/>
        </authorList>
    </citation>
    <scope>NUCLEOTIDE SEQUENCE [LARGE SCALE GENOMIC DNA]</scope>
    <source>
        <strain evidence="1 2">CBS 146.42</strain>
    </source>
</reference>
<name>A0A8H5CUH0_9AGAR</name>
<proteinExistence type="predicted"/>
<keyword evidence="2" id="KW-1185">Reference proteome</keyword>
<accession>A0A8H5CUH0</accession>
<dbReference type="EMBL" id="JAACJO010000024">
    <property type="protein sequence ID" value="KAF5347589.1"/>
    <property type="molecule type" value="Genomic_DNA"/>
</dbReference>
<dbReference type="AlphaFoldDB" id="A0A8H5CUH0"/>
<sequence>MTFLSKLWRRRPKFSKSRKIRLPQLPPEIWMQILRFAAEDDFVGPHGDLGASVSFLDVSSSHSDLLRRLTAYRLSLKTRAVLSRVCRGWHGIAQELLYEFVWVSRARQAKALAATVVSNKELGTTIRRLHIETPTLERCDPADLRTIIDNSPRLAAYSDYRSIRRQPHSSPDHLLSSLARPGNKLKRLSWTNYDYDTRDQSGCISFFLRLSPALGMAASDLDYLELSLCATDLVSPTFPSIFPNSAVVSSGASIPVHLPALRTLKLTLDNITFSVLSQWDMPSLRNISVLSTDFSYTGDGFAKFFQVHGHNIVQLELGHSTGAIEEHYLTTPQHTHHLPNPSLNLADWCPNLREFICSADAEWNWQSPDWIAPHILLPAHPSVELIGIRDLNKRLLDDLDLYLTRHSSGSFSSSILPPSSNHRGPFFRLAEQLGSLLRSDNFPKLRVIRDMSWESATMRRCERITVPSDHMIIGGGDMWWDDIEMSRDDQADFGRALVSFWRTVKESYCMPKGVQLQDWRGEPVVVAGV</sequence>
<evidence type="ECO:0000313" key="2">
    <source>
        <dbReference type="Proteomes" id="UP000559027"/>
    </source>
</evidence>
<protein>
    <recommendedName>
        <fullName evidence="3">F-box domain-containing protein</fullName>
    </recommendedName>
</protein>
<gene>
    <name evidence="1" type="ORF">D9756_010709</name>
</gene>
<comment type="caution">
    <text evidence="1">The sequence shown here is derived from an EMBL/GenBank/DDBJ whole genome shotgun (WGS) entry which is preliminary data.</text>
</comment>
<dbReference type="Proteomes" id="UP000559027">
    <property type="component" value="Unassembled WGS sequence"/>
</dbReference>